<reference evidence="1 2" key="1">
    <citation type="submission" date="2020-02" db="EMBL/GenBank/DDBJ databases">
        <title>Plant-Promoting Endophytic Bacterium Rhizobium oryzihabitans sp. nov., Isolated from the Root of Rice.</title>
        <authorList>
            <person name="zhao J."/>
            <person name="Zhang G."/>
        </authorList>
    </citation>
    <scope>NUCLEOTIDE SEQUENCE [LARGE SCALE GENOMIC DNA]</scope>
    <source>
        <strain evidence="1 2">M15</strain>
    </source>
</reference>
<dbReference type="EMBL" id="CP048632">
    <property type="protein sequence ID" value="QIB39472.1"/>
    <property type="molecule type" value="Genomic_DNA"/>
</dbReference>
<proteinExistence type="predicted"/>
<evidence type="ECO:0000313" key="2">
    <source>
        <dbReference type="Proteomes" id="UP000464865"/>
    </source>
</evidence>
<sequence>MEDVLLEVKRQVEVEGWSSDHDDAHDKGEMAGAAACYALEGVAYTAPDHYPPRKKYAAVVDARNSIPEKERETTREAIKLALGEPAAPRNWPWHASWWKPTTTRRNLVKAAALLISEIKRLDRAAAPANQEGGI</sequence>
<dbReference type="AlphaFoldDB" id="A0A7L5BKU1"/>
<dbReference type="KEGG" id="roy:G3A56_08990"/>
<protein>
    <submittedName>
        <fullName evidence="1">Uncharacterized protein</fullName>
    </submittedName>
</protein>
<keyword evidence="2" id="KW-1185">Reference proteome</keyword>
<dbReference type="Proteomes" id="UP000464865">
    <property type="component" value="Chromosome M15-11"/>
</dbReference>
<name>A0A7L5BKU1_9HYPH</name>
<organism evidence="1 2">
    <name type="scientific">Rhizobium oryzihabitans</name>
    <dbReference type="NCBI Taxonomy" id="2267833"/>
    <lineage>
        <taxon>Bacteria</taxon>
        <taxon>Pseudomonadati</taxon>
        <taxon>Pseudomonadota</taxon>
        <taxon>Alphaproteobacteria</taxon>
        <taxon>Hyphomicrobiales</taxon>
        <taxon>Rhizobiaceae</taxon>
        <taxon>Rhizobium/Agrobacterium group</taxon>
        <taxon>Rhizobium</taxon>
    </lineage>
</organism>
<gene>
    <name evidence="1" type="ORF">G3A56_08990</name>
</gene>
<evidence type="ECO:0000313" key="1">
    <source>
        <dbReference type="EMBL" id="QIB39472.1"/>
    </source>
</evidence>
<accession>A0A7L5BKU1</accession>